<accession>A0A074MU81</accession>
<dbReference type="Proteomes" id="UP000027866">
    <property type="component" value="Unassembled WGS sequence"/>
</dbReference>
<evidence type="ECO:0000313" key="3">
    <source>
        <dbReference type="Proteomes" id="UP000027866"/>
    </source>
</evidence>
<dbReference type="PATRIC" id="fig|39960.10.peg.2048"/>
<keyword evidence="3" id="KW-1185">Reference proteome</keyword>
<comment type="caution">
    <text evidence="2">The sequence shown here is derived from an EMBL/GenBank/DDBJ whole genome shotgun (WGS) entry which is preliminary data.</text>
</comment>
<proteinExistence type="predicted"/>
<dbReference type="KEGG" id="elq:Ga0102493_112952"/>
<organism evidence="2 3">
    <name type="scientific">Erythrobacter litoralis</name>
    <dbReference type="NCBI Taxonomy" id="39960"/>
    <lineage>
        <taxon>Bacteria</taxon>
        <taxon>Pseudomonadati</taxon>
        <taxon>Pseudomonadota</taxon>
        <taxon>Alphaproteobacteria</taxon>
        <taxon>Sphingomonadales</taxon>
        <taxon>Erythrobacteraceae</taxon>
        <taxon>Erythrobacter/Porphyrobacter group</taxon>
        <taxon>Erythrobacter</taxon>
    </lineage>
</organism>
<dbReference type="RefSeq" id="WP_034900795.1">
    <property type="nucleotide sequence ID" value="NZ_CP017057.1"/>
</dbReference>
<dbReference type="Gene3D" id="3.30.70.2970">
    <property type="entry name" value="Protein of unknown function (DUF541), domain 2"/>
    <property type="match status" value="1"/>
</dbReference>
<dbReference type="EMBL" id="JMIX01000003">
    <property type="protein sequence ID" value="KEO98566.1"/>
    <property type="molecule type" value="Genomic_DNA"/>
</dbReference>
<dbReference type="PANTHER" id="PTHR34387">
    <property type="entry name" value="SLR1258 PROTEIN"/>
    <property type="match status" value="1"/>
</dbReference>
<keyword evidence="1" id="KW-0732">Signal</keyword>
<dbReference type="PANTHER" id="PTHR34387:SF1">
    <property type="entry name" value="PERIPLASMIC IMMUNOGENIC PROTEIN"/>
    <property type="match status" value="1"/>
</dbReference>
<dbReference type="GO" id="GO:0006974">
    <property type="term" value="P:DNA damage response"/>
    <property type="evidence" value="ECO:0007669"/>
    <property type="project" value="TreeGrafter"/>
</dbReference>
<reference evidence="2 3" key="1">
    <citation type="submission" date="2014-04" db="EMBL/GenBank/DDBJ databases">
        <title>A comprehensive comparison of genomes of Erythrobacter spp. Strains.</title>
        <authorList>
            <person name="Zheng Q."/>
        </authorList>
    </citation>
    <scope>NUCLEOTIDE SEQUENCE [LARGE SCALE GENOMIC DNA]</scope>
    <source>
        <strain evidence="2 3">DSM 8509</strain>
    </source>
</reference>
<dbReference type="Pfam" id="PF04402">
    <property type="entry name" value="SIMPL"/>
    <property type="match status" value="1"/>
</dbReference>
<dbReference type="Gene3D" id="3.30.110.170">
    <property type="entry name" value="Protein of unknown function (DUF541), domain 1"/>
    <property type="match status" value="1"/>
</dbReference>
<evidence type="ECO:0000256" key="1">
    <source>
        <dbReference type="SAM" id="SignalP"/>
    </source>
</evidence>
<sequence>MKTAISAALAAGALAIPAAPLHAASVEIEAEGPVIELNVYESITAEPDIVTVGAGVTTDAPTAVEAMRQNAQAMTRVIDRIKALGVDEKDIQTTGINLSARYDYDRENREQVFRGYTVSNRVSVKLRDIEGTGVVLDALVAAGATDISGPNFRLEDDAAAKDEARKRAIERAGARARAYAAMLDYDDVEVLQINETIEGRGPSPANAMRAMDAESVKVSATPVQPGMVETGVSISITYELVDDEEES</sequence>
<gene>
    <name evidence="2" type="ORF">EH32_05530</name>
</gene>
<name>A0A074MU81_9SPHN</name>
<protein>
    <submittedName>
        <fullName evidence="2">Membrane protein</fullName>
    </submittedName>
</protein>
<dbReference type="InterPro" id="IPR007497">
    <property type="entry name" value="SIMPL/DUF541"/>
</dbReference>
<feature type="signal peptide" evidence="1">
    <location>
        <begin position="1"/>
        <end position="23"/>
    </location>
</feature>
<evidence type="ECO:0000313" key="2">
    <source>
        <dbReference type="EMBL" id="KEO98566.1"/>
    </source>
</evidence>
<feature type="chain" id="PRO_5001699464" evidence="1">
    <location>
        <begin position="24"/>
        <end position="247"/>
    </location>
</feature>
<dbReference type="OrthoDB" id="9813144at2"/>
<dbReference type="InterPro" id="IPR052022">
    <property type="entry name" value="26kDa_periplasmic_antigen"/>
</dbReference>
<dbReference type="AlphaFoldDB" id="A0A074MU81"/>